<feature type="domain" description="Major facilitator superfamily (MFS) profile" evidence="3">
    <location>
        <begin position="79"/>
        <end position="485"/>
    </location>
</feature>
<sequence length="494" mass="56215">MQRDNLREGLINETINDDREGNKHLVFTDENREEGEGQSELTLEEYEEIQEKEALEKDVQDELEVKKFIQLKEGVSWWNASNIFFTYFISISQIVFFDLCLVYLLKSESHFNIPTSDVAGLSANIVFYSQPFTLLFDIILGYMHDKLGRKVTLLISNLICVLAFAVLPFVTTIYPGLLLIRIMLNFSVKGPLSAPLPSDYIVSSTRGKATSLSGIGAGFGAIFSVFVLFTITKKTSFTFSFYIAAGVYFLIAVYMFITVKDVKREMREGSQVSAFFSWRKLKKTTKTVWKVSRTSREVNLSYYGSFITRMGDILSILFMNIWISSFFGSSDDEISKANSRGQMISGIGGVLILILSFFIGWGTDKMKFVYTISLFYGIRALFYFLILFAKDPSTVQAFLFFLIIYTSNGLLNIIINSYFYKIIRKEHKGILNGIFLFFGTLGILFISKIGALFFDHVIISGPFLLGAIFDLSFVILFFFFHKPSKEEHQDGTSH</sequence>
<dbReference type="PANTHER" id="PTHR23524">
    <property type="entry name" value="TRANSPORTER, PUTATIVE (AFU_ORTHOLOGUE AFUA_8G04850)-RELATED"/>
    <property type="match status" value="1"/>
</dbReference>
<keyword evidence="5" id="KW-1185">Reference proteome</keyword>
<feature type="transmembrane region" description="Helical" evidence="2">
    <location>
        <begin position="125"/>
        <end position="143"/>
    </location>
</feature>
<dbReference type="InterPro" id="IPR011701">
    <property type="entry name" value="MFS"/>
</dbReference>
<feature type="transmembrane region" description="Helical" evidence="2">
    <location>
        <begin position="155"/>
        <end position="180"/>
    </location>
</feature>
<dbReference type="InterPro" id="IPR036259">
    <property type="entry name" value="MFS_trans_sf"/>
</dbReference>
<evidence type="ECO:0000256" key="1">
    <source>
        <dbReference type="ARBA" id="ARBA00004141"/>
    </source>
</evidence>
<dbReference type="AlphaFoldDB" id="A0AAD1X6P0"/>
<evidence type="ECO:0000313" key="4">
    <source>
        <dbReference type="EMBL" id="CAI2365128.1"/>
    </source>
</evidence>
<feature type="transmembrane region" description="Helical" evidence="2">
    <location>
        <begin position="457"/>
        <end position="480"/>
    </location>
</feature>
<feature type="transmembrane region" description="Helical" evidence="2">
    <location>
        <begin position="368"/>
        <end position="389"/>
    </location>
</feature>
<dbReference type="Pfam" id="PF07690">
    <property type="entry name" value="MFS_1"/>
    <property type="match status" value="1"/>
</dbReference>
<evidence type="ECO:0000259" key="3">
    <source>
        <dbReference type="PROSITE" id="PS50850"/>
    </source>
</evidence>
<keyword evidence="2" id="KW-0812">Transmembrane</keyword>
<comment type="subcellular location">
    <subcellularLocation>
        <location evidence="1">Membrane</location>
        <topology evidence="1">Multi-pass membrane protein</topology>
    </subcellularLocation>
</comment>
<organism evidence="4 5">
    <name type="scientific">Euplotes crassus</name>
    <dbReference type="NCBI Taxonomy" id="5936"/>
    <lineage>
        <taxon>Eukaryota</taxon>
        <taxon>Sar</taxon>
        <taxon>Alveolata</taxon>
        <taxon>Ciliophora</taxon>
        <taxon>Intramacronucleata</taxon>
        <taxon>Spirotrichea</taxon>
        <taxon>Hypotrichia</taxon>
        <taxon>Euplotida</taxon>
        <taxon>Euplotidae</taxon>
        <taxon>Moneuplotes</taxon>
    </lineage>
</organism>
<feature type="transmembrane region" description="Helical" evidence="2">
    <location>
        <begin position="343"/>
        <end position="361"/>
    </location>
</feature>
<evidence type="ECO:0000313" key="5">
    <source>
        <dbReference type="Proteomes" id="UP001295684"/>
    </source>
</evidence>
<dbReference type="PANTHER" id="PTHR23524:SF1">
    <property type="entry name" value="MRH DOMAIN-CONTAINING PROTEIN-RELATED"/>
    <property type="match status" value="1"/>
</dbReference>
<dbReference type="Gene3D" id="1.20.1250.20">
    <property type="entry name" value="MFS general substrate transporter like domains"/>
    <property type="match status" value="1"/>
</dbReference>
<dbReference type="GO" id="GO:0016020">
    <property type="term" value="C:membrane"/>
    <property type="evidence" value="ECO:0007669"/>
    <property type="project" value="UniProtKB-SubCell"/>
</dbReference>
<feature type="transmembrane region" description="Helical" evidence="2">
    <location>
        <begin position="212"/>
        <end position="231"/>
    </location>
</feature>
<dbReference type="SUPFAM" id="SSF103473">
    <property type="entry name" value="MFS general substrate transporter"/>
    <property type="match status" value="1"/>
</dbReference>
<proteinExistence type="predicted"/>
<dbReference type="InterPro" id="IPR020846">
    <property type="entry name" value="MFS_dom"/>
</dbReference>
<protein>
    <recommendedName>
        <fullName evidence="3">Major facilitator superfamily (MFS) profile domain-containing protein</fullName>
    </recommendedName>
</protein>
<gene>
    <name evidence="4" type="ORF">ECRASSUSDP1_LOCUS6478</name>
</gene>
<accession>A0AAD1X6P0</accession>
<feature type="transmembrane region" description="Helical" evidence="2">
    <location>
        <begin position="237"/>
        <end position="257"/>
    </location>
</feature>
<dbReference type="EMBL" id="CAMPGE010006279">
    <property type="protein sequence ID" value="CAI2365128.1"/>
    <property type="molecule type" value="Genomic_DNA"/>
</dbReference>
<keyword evidence="2" id="KW-1133">Transmembrane helix</keyword>
<feature type="transmembrane region" description="Helical" evidence="2">
    <location>
        <begin position="395"/>
        <end position="418"/>
    </location>
</feature>
<keyword evidence="2" id="KW-0472">Membrane</keyword>
<evidence type="ECO:0000256" key="2">
    <source>
        <dbReference type="SAM" id="Phobius"/>
    </source>
</evidence>
<reference evidence="4" key="1">
    <citation type="submission" date="2023-07" db="EMBL/GenBank/DDBJ databases">
        <authorList>
            <consortium name="AG Swart"/>
            <person name="Singh M."/>
            <person name="Singh A."/>
            <person name="Seah K."/>
            <person name="Emmerich C."/>
        </authorList>
    </citation>
    <scope>NUCLEOTIDE SEQUENCE</scope>
    <source>
        <strain evidence="4">DP1</strain>
    </source>
</reference>
<feature type="transmembrane region" description="Helical" evidence="2">
    <location>
        <begin position="430"/>
        <end position="451"/>
    </location>
</feature>
<feature type="transmembrane region" description="Helical" evidence="2">
    <location>
        <begin position="84"/>
        <end position="105"/>
    </location>
</feature>
<dbReference type="PROSITE" id="PS50850">
    <property type="entry name" value="MFS"/>
    <property type="match status" value="1"/>
</dbReference>
<dbReference type="Proteomes" id="UP001295684">
    <property type="component" value="Unassembled WGS sequence"/>
</dbReference>
<name>A0AAD1X6P0_EUPCR</name>
<dbReference type="GO" id="GO:0022857">
    <property type="term" value="F:transmembrane transporter activity"/>
    <property type="evidence" value="ECO:0007669"/>
    <property type="project" value="InterPro"/>
</dbReference>
<feature type="transmembrane region" description="Helical" evidence="2">
    <location>
        <begin position="300"/>
        <end position="323"/>
    </location>
</feature>
<comment type="caution">
    <text evidence="4">The sequence shown here is derived from an EMBL/GenBank/DDBJ whole genome shotgun (WGS) entry which is preliminary data.</text>
</comment>